<gene>
    <name evidence="1" type="ORF">RCL2_001768000</name>
</gene>
<accession>A0A8H3LLK7</accession>
<evidence type="ECO:0000313" key="2">
    <source>
        <dbReference type="Proteomes" id="UP000615446"/>
    </source>
</evidence>
<dbReference type="Proteomes" id="UP000615446">
    <property type="component" value="Unassembled WGS sequence"/>
</dbReference>
<organism evidence="1 2">
    <name type="scientific">Rhizophagus clarus</name>
    <dbReference type="NCBI Taxonomy" id="94130"/>
    <lineage>
        <taxon>Eukaryota</taxon>
        <taxon>Fungi</taxon>
        <taxon>Fungi incertae sedis</taxon>
        <taxon>Mucoromycota</taxon>
        <taxon>Glomeromycotina</taxon>
        <taxon>Glomeromycetes</taxon>
        <taxon>Glomerales</taxon>
        <taxon>Glomeraceae</taxon>
        <taxon>Rhizophagus</taxon>
    </lineage>
</organism>
<evidence type="ECO:0000313" key="1">
    <source>
        <dbReference type="EMBL" id="GES90852.1"/>
    </source>
</evidence>
<dbReference type="OrthoDB" id="2303126at2759"/>
<name>A0A8H3LLK7_9GLOM</name>
<protein>
    <submittedName>
        <fullName evidence="1">Uncharacterized protein</fullName>
    </submittedName>
</protein>
<proteinExistence type="predicted"/>
<comment type="caution">
    <text evidence="1">The sequence shown here is derived from an EMBL/GenBank/DDBJ whole genome shotgun (WGS) entry which is preliminary data.</text>
</comment>
<sequence>MPFGPFGEYISDSEDSIDSNYPSWPCLHKKKDRSNCGERYFHKDGCVKHYRSPPEKMCASCCNRLTFSTIHAKPIYKKNWLESHKKSDKSEVLRLLISKLPCMGRFICQYIKRDGSICGKGCMSELECARHYNALLSTICPVCKKETSNTGICSNHSGIYDRALRESKKTKTESNMVKT</sequence>
<reference evidence="1" key="1">
    <citation type="submission" date="2019-10" db="EMBL/GenBank/DDBJ databases">
        <title>Conservation and host-specific expression of non-tandemly repeated heterogenous ribosome RNA gene in arbuscular mycorrhizal fungi.</title>
        <authorList>
            <person name="Maeda T."/>
            <person name="Kobayashi Y."/>
            <person name="Nakagawa T."/>
            <person name="Ezawa T."/>
            <person name="Yamaguchi K."/>
            <person name="Bino T."/>
            <person name="Nishimoto Y."/>
            <person name="Shigenobu S."/>
            <person name="Kawaguchi M."/>
        </authorList>
    </citation>
    <scope>NUCLEOTIDE SEQUENCE</scope>
    <source>
        <strain evidence="1">HR1</strain>
    </source>
</reference>
<dbReference type="AlphaFoldDB" id="A0A8H3LLK7"/>
<dbReference type="EMBL" id="BLAL01000196">
    <property type="protein sequence ID" value="GES90852.1"/>
    <property type="molecule type" value="Genomic_DNA"/>
</dbReference>